<evidence type="ECO:0000256" key="1">
    <source>
        <dbReference type="SAM" id="MobiDB-lite"/>
    </source>
</evidence>
<dbReference type="STRING" id="5627.A0A1C7LWT6"/>
<feature type="compositionally biased region" description="Polar residues" evidence="1">
    <location>
        <begin position="175"/>
        <end position="199"/>
    </location>
</feature>
<evidence type="ECO:0000313" key="3">
    <source>
        <dbReference type="Proteomes" id="UP000092993"/>
    </source>
</evidence>
<reference evidence="2 3" key="1">
    <citation type="submission" date="2016-03" db="EMBL/GenBank/DDBJ databases">
        <title>Whole genome sequencing of Grifola frondosa 9006-11.</title>
        <authorList>
            <person name="Min B."/>
            <person name="Park H."/>
            <person name="Kim J.-G."/>
            <person name="Cho H."/>
            <person name="Oh Y.-L."/>
            <person name="Kong W.-S."/>
            <person name="Choi I.-G."/>
        </authorList>
    </citation>
    <scope>NUCLEOTIDE SEQUENCE [LARGE SCALE GENOMIC DNA]</scope>
    <source>
        <strain evidence="2 3">9006-11</strain>
    </source>
</reference>
<dbReference type="EMBL" id="LUGG01000018">
    <property type="protein sequence ID" value="OBZ69150.1"/>
    <property type="molecule type" value="Genomic_DNA"/>
</dbReference>
<feature type="compositionally biased region" description="Polar residues" evidence="1">
    <location>
        <begin position="220"/>
        <end position="230"/>
    </location>
</feature>
<keyword evidence="3" id="KW-1185">Reference proteome</keyword>
<organism evidence="2 3">
    <name type="scientific">Grifola frondosa</name>
    <name type="common">Maitake</name>
    <name type="synonym">Polyporus frondosus</name>
    <dbReference type="NCBI Taxonomy" id="5627"/>
    <lineage>
        <taxon>Eukaryota</taxon>
        <taxon>Fungi</taxon>
        <taxon>Dikarya</taxon>
        <taxon>Basidiomycota</taxon>
        <taxon>Agaricomycotina</taxon>
        <taxon>Agaricomycetes</taxon>
        <taxon>Polyporales</taxon>
        <taxon>Grifolaceae</taxon>
        <taxon>Grifola</taxon>
    </lineage>
</organism>
<gene>
    <name evidence="2" type="ORF">A0H81_10931</name>
</gene>
<proteinExistence type="predicted"/>
<dbReference type="OrthoDB" id="2803524at2759"/>
<name>A0A1C7LWT6_GRIFR</name>
<feature type="compositionally biased region" description="Low complexity" evidence="1">
    <location>
        <begin position="164"/>
        <end position="174"/>
    </location>
</feature>
<feature type="region of interest" description="Disordered" evidence="1">
    <location>
        <begin position="161"/>
        <end position="370"/>
    </location>
</feature>
<feature type="compositionally biased region" description="Pro residues" evidence="1">
    <location>
        <begin position="248"/>
        <end position="271"/>
    </location>
</feature>
<dbReference type="AlphaFoldDB" id="A0A1C7LWT6"/>
<dbReference type="Proteomes" id="UP000092993">
    <property type="component" value="Unassembled WGS sequence"/>
</dbReference>
<accession>A0A1C7LWT6</accession>
<dbReference type="PRINTS" id="PR01217">
    <property type="entry name" value="PRICHEXTENSN"/>
</dbReference>
<dbReference type="OMA" id="RIAYKEH"/>
<feature type="compositionally biased region" description="Polar residues" evidence="1">
    <location>
        <begin position="316"/>
        <end position="325"/>
    </location>
</feature>
<comment type="caution">
    <text evidence="2">The sequence shown here is derived from an EMBL/GenBank/DDBJ whole genome shotgun (WGS) entry which is preliminary data.</text>
</comment>
<feature type="compositionally biased region" description="Polar residues" evidence="1">
    <location>
        <begin position="356"/>
        <end position="370"/>
    </location>
</feature>
<protein>
    <submittedName>
        <fullName evidence="2">Uncharacterized protein</fullName>
    </submittedName>
</protein>
<evidence type="ECO:0000313" key="2">
    <source>
        <dbReference type="EMBL" id="OBZ69150.1"/>
    </source>
</evidence>
<sequence>MLPGERLALLRRMTAEIYSNETDSIKEEIAAEVENLQRIKSAKPDEKGITDLDKLSPELIQQTIDDLPGLVNQFLQEIVGLTDWRFSIIGGGPMPKEGGIVRTFSRFRFHVGRNSLGLDFSQVLGDFQKLVIVPYAKFLGGAGGVYPPEICLQRALTSVKEGSSDSVSPDCNSSQLTYPATSTPAVQRYSPQIPSHVSTPNTPMPQPPVPASDVTRAGPNETSAGMRSSITPPPMLETDATTSETSSPVPPPAPETSSTTPPPAPETPLSPTPEKSPTASPPTPSPSTLPTAPPPVPETSAPPPVPETSAPPPSRSGASDTLSSTRPKRVIKPPKRPDATPSPSKNVRPSHAENAARSSKQVTAPSSESPTWIDKAHAYLKGLRSVDLWSSVDAMVDGNATELAENDGDATATPVKPDGVGWGPLRKGGPTGFVLIMVGLAWWGVASDASQDWLLAVDDVNQSLKAIAAAPTTAKRVASSANAERPSKRARK</sequence>
<feature type="compositionally biased region" description="Pro residues" evidence="1">
    <location>
        <begin position="279"/>
        <end position="314"/>
    </location>
</feature>